<dbReference type="PANTHER" id="PTHR42780">
    <property type="entry name" value="SOLEUCYL-TRNA SYNTHETASE"/>
    <property type="match status" value="1"/>
</dbReference>
<proteinExistence type="predicted"/>
<reference evidence="2 3" key="1">
    <citation type="journal article" date="2020" name="BMC Genomics">
        <title>Intraspecific diversification of the crop wild relative Brassica cretica Lam. using demographic model selection.</title>
        <authorList>
            <person name="Kioukis A."/>
            <person name="Michalopoulou V.A."/>
            <person name="Briers L."/>
            <person name="Pirintsos S."/>
            <person name="Studholme D.J."/>
            <person name="Pavlidis P."/>
            <person name="Sarris P.F."/>
        </authorList>
    </citation>
    <scope>NUCLEOTIDE SEQUENCE [LARGE SCALE GENOMIC DNA]</scope>
    <source>
        <strain evidence="3">cv. PFS-1207/04</strain>
    </source>
</reference>
<accession>A0ABQ7E211</accession>
<dbReference type="PANTHER" id="PTHR42780:SF1">
    <property type="entry name" value="ISOLEUCINE--TRNA LIGASE, CYTOPLASMIC"/>
    <property type="match status" value="1"/>
</dbReference>
<sequence length="146" mass="17194">MEEGEEKPRAKRKASDGNGDRTARILAPETRSYLYHIVQWRFPGREEGENLVVAVDDDGLFTERITPFSAGRLVKPGSFVHSYPFCCRSDTPLIYRTVPSWFVQVELLKEQLLENNTQTHWIPYYVKVTEERSMIYIYYKYSSFRE</sequence>
<dbReference type="SUPFAM" id="SSF52374">
    <property type="entry name" value="Nucleotidylyl transferase"/>
    <property type="match status" value="1"/>
</dbReference>
<evidence type="ECO:0000256" key="1">
    <source>
        <dbReference type="SAM" id="MobiDB-lite"/>
    </source>
</evidence>
<comment type="caution">
    <text evidence="2">The sequence shown here is derived from an EMBL/GenBank/DDBJ whole genome shotgun (WGS) entry which is preliminary data.</text>
</comment>
<protein>
    <recommendedName>
        <fullName evidence="4">BAH domain-containing protein</fullName>
    </recommendedName>
</protein>
<name>A0ABQ7E211_BRACR</name>
<evidence type="ECO:0000313" key="3">
    <source>
        <dbReference type="Proteomes" id="UP000266723"/>
    </source>
</evidence>
<dbReference type="InterPro" id="IPR014729">
    <property type="entry name" value="Rossmann-like_a/b/a_fold"/>
</dbReference>
<gene>
    <name evidence="2" type="ORF">DY000_02027530</name>
</gene>
<dbReference type="Gene3D" id="3.40.50.620">
    <property type="entry name" value="HUPs"/>
    <property type="match status" value="1"/>
</dbReference>
<keyword evidence="3" id="KW-1185">Reference proteome</keyword>
<evidence type="ECO:0000313" key="2">
    <source>
        <dbReference type="EMBL" id="KAF3591269.1"/>
    </source>
</evidence>
<feature type="compositionally biased region" description="Basic and acidic residues" evidence="1">
    <location>
        <begin position="13"/>
        <end position="22"/>
    </location>
</feature>
<organism evidence="2 3">
    <name type="scientific">Brassica cretica</name>
    <name type="common">Mustard</name>
    <dbReference type="NCBI Taxonomy" id="69181"/>
    <lineage>
        <taxon>Eukaryota</taxon>
        <taxon>Viridiplantae</taxon>
        <taxon>Streptophyta</taxon>
        <taxon>Embryophyta</taxon>
        <taxon>Tracheophyta</taxon>
        <taxon>Spermatophyta</taxon>
        <taxon>Magnoliopsida</taxon>
        <taxon>eudicotyledons</taxon>
        <taxon>Gunneridae</taxon>
        <taxon>Pentapetalae</taxon>
        <taxon>rosids</taxon>
        <taxon>malvids</taxon>
        <taxon>Brassicales</taxon>
        <taxon>Brassicaceae</taxon>
        <taxon>Brassiceae</taxon>
        <taxon>Brassica</taxon>
    </lineage>
</organism>
<dbReference type="EMBL" id="QGKV02000299">
    <property type="protein sequence ID" value="KAF3591269.1"/>
    <property type="molecule type" value="Genomic_DNA"/>
</dbReference>
<dbReference type="Proteomes" id="UP000266723">
    <property type="component" value="Unassembled WGS sequence"/>
</dbReference>
<evidence type="ECO:0008006" key="4">
    <source>
        <dbReference type="Google" id="ProtNLM"/>
    </source>
</evidence>
<feature type="region of interest" description="Disordered" evidence="1">
    <location>
        <begin position="1"/>
        <end position="22"/>
    </location>
</feature>
<dbReference type="InterPro" id="IPR023586">
    <property type="entry name" value="Ile-tRNA-ligase_type2"/>
</dbReference>